<dbReference type="EMBL" id="JBHFFA010000006">
    <property type="protein sequence ID" value="KAL2622419.1"/>
    <property type="molecule type" value="Genomic_DNA"/>
</dbReference>
<gene>
    <name evidence="2" type="ORF">R1flu_002624</name>
</gene>
<accession>A0ABD1Y7N4</accession>
<name>A0ABD1Y7N4_9MARC</name>
<reference evidence="2 3" key="1">
    <citation type="submission" date="2024-09" db="EMBL/GenBank/DDBJ databases">
        <title>Chromosome-scale assembly of Riccia fluitans.</title>
        <authorList>
            <person name="Paukszto L."/>
            <person name="Sawicki J."/>
            <person name="Karawczyk K."/>
            <person name="Piernik-Szablinska J."/>
            <person name="Szczecinska M."/>
            <person name="Mazdziarz M."/>
        </authorList>
    </citation>
    <scope>NUCLEOTIDE SEQUENCE [LARGE SCALE GENOMIC DNA]</scope>
    <source>
        <strain evidence="2">Rf_01</strain>
        <tissue evidence="2">Aerial parts of the thallus</tissue>
    </source>
</reference>
<protein>
    <submittedName>
        <fullName evidence="2">Uncharacterized protein</fullName>
    </submittedName>
</protein>
<sequence length="87" mass="9543">MENAEQNEEGKKGHTTVKEGEPGSSGSSRRNREGSSGQGGSLLVSCCERKDEQQEGSVNELAGEGNHERHRDSTSDSSHRRRDFQRA</sequence>
<dbReference type="Proteomes" id="UP001605036">
    <property type="component" value="Unassembled WGS sequence"/>
</dbReference>
<proteinExistence type="predicted"/>
<keyword evidence="3" id="KW-1185">Reference proteome</keyword>
<dbReference type="AlphaFoldDB" id="A0ABD1Y7N4"/>
<feature type="region of interest" description="Disordered" evidence="1">
    <location>
        <begin position="1"/>
        <end position="87"/>
    </location>
</feature>
<evidence type="ECO:0000313" key="3">
    <source>
        <dbReference type="Proteomes" id="UP001605036"/>
    </source>
</evidence>
<evidence type="ECO:0000256" key="1">
    <source>
        <dbReference type="SAM" id="MobiDB-lite"/>
    </source>
</evidence>
<evidence type="ECO:0000313" key="2">
    <source>
        <dbReference type="EMBL" id="KAL2622419.1"/>
    </source>
</evidence>
<organism evidence="2 3">
    <name type="scientific">Riccia fluitans</name>
    <dbReference type="NCBI Taxonomy" id="41844"/>
    <lineage>
        <taxon>Eukaryota</taxon>
        <taxon>Viridiplantae</taxon>
        <taxon>Streptophyta</taxon>
        <taxon>Embryophyta</taxon>
        <taxon>Marchantiophyta</taxon>
        <taxon>Marchantiopsida</taxon>
        <taxon>Marchantiidae</taxon>
        <taxon>Marchantiales</taxon>
        <taxon>Ricciaceae</taxon>
        <taxon>Riccia</taxon>
    </lineage>
</organism>
<comment type="caution">
    <text evidence="2">The sequence shown here is derived from an EMBL/GenBank/DDBJ whole genome shotgun (WGS) entry which is preliminary data.</text>
</comment>
<feature type="compositionally biased region" description="Basic and acidic residues" evidence="1">
    <location>
        <begin position="8"/>
        <end position="21"/>
    </location>
</feature>
<feature type="compositionally biased region" description="Basic and acidic residues" evidence="1">
    <location>
        <begin position="65"/>
        <end position="87"/>
    </location>
</feature>